<dbReference type="InterPro" id="IPR019606">
    <property type="entry name" value="GerMN"/>
</dbReference>
<evidence type="ECO:0000259" key="4">
    <source>
        <dbReference type="Pfam" id="PF24837"/>
    </source>
</evidence>
<evidence type="ECO:0000259" key="3">
    <source>
        <dbReference type="Pfam" id="PF10646"/>
    </source>
</evidence>
<evidence type="ECO:0000256" key="1">
    <source>
        <dbReference type="SAM" id="MobiDB-lite"/>
    </source>
</evidence>
<feature type="domain" description="AMIN-like" evidence="4">
    <location>
        <begin position="34"/>
        <end position="156"/>
    </location>
</feature>
<feature type="signal peptide" evidence="2">
    <location>
        <begin position="1"/>
        <end position="26"/>
    </location>
</feature>
<dbReference type="InterPro" id="IPR056303">
    <property type="entry name" value="AMIN-like"/>
</dbReference>
<accession>A0ABV5IUM5</accession>
<comment type="caution">
    <text evidence="5">The sequence shown here is derived from an EMBL/GenBank/DDBJ whole genome shotgun (WGS) entry which is preliminary data.</text>
</comment>
<sequence length="293" mass="31079">MLPIRPLVAVAAAVCVAVLPALPAQAVRRAAVPVLVDVRAAHQSGLDRLVFEFRGPLPARRDVRYVSRLIADGSGEAVGVAGDAVLRISFDRADGHDRDGRVTYGPARRTYALPGLVQVVNTGDFEATLTFGAGLARRVPFRVRTLTRPSRVVVDLITSYRTVPARAYFLDTTGRGPRTAAVTRPVIPPATAAGALLRLFAGPTQAERARGLRFAASKATGFSRLTVADGIARVYLTGPVSGGGSAFTVADQIRPTLKQFPAIRWVKIYDAAGRTGQPAGPSDSVPPSLERRP</sequence>
<organism evidence="5 6">
    <name type="scientific">Nonomuraea spiralis</name>
    <dbReference type="NCBI Taxonomy" id="46182"/>
    <lineage>
        <taxon>Bacteria</taxon>
        <taxon>Bacillati</taxon>
        <taxon>Actinomycetota</taxon>
        <taxon>Actinomycetes</taxon>
        <taxon>Streptosporangiales</taxon>
        <taxon>Streptosporangiaceae</taxon>
        <taxon>Nonomuraea</taxon>
    </lineage>
</organism>
<feature type="domain" description="GerMN" evidence="3">
    <location>
        <begin position="168"/>
        <end position="269"/>
    </location>
</feature>
<reference evidence="5 6" key="1">
    <citation type="submission" date="2024-09" db="EMBL/GenBank/DDBJ databases">
        <authorList>
            <person name="Sun Q."/>
            <person name="Mori K."/>
        </authorList>
    </citation>
    <scope>NUCLEOTIDE SEQUENCE [LARGE SCALE GENOMIC DNA]</scope>
    <source>
        <strain evidence="5 6">CCM 3426</strain>
    </source>
</reference>
<evidence type="ECO:0000256" key="2">
    <source>
        <dbReference type="SAM" id="SignalP"/>
    </source>
</evidence>
<gene>
    <name evidence="5" type="ORF">ACFFV7_43940</name>
</gene>
<dbReference type="Pfam" id="PF10646">
    <property type="entry name" value="Germane"/>
    <property type="match status" value="1"/>
</dbReference>
<dbReference type="RefSeq" id="WP_189648427.1">
    <property type="nucleotide sequence ID" value="NZ_BMRC01000007.1"/>
</dbReference>
<evidence type="ECO:0000313" key="6">
    <source>
        <dbReference type="Proteomes" id="UP001589647"/>
    </source>
</evidence>
<feature type="region of interest" description="Disordered" evidence="1">
    <location>
        <begin position="274"/>
        <end position="293"/>
    </location>
</feature>
<feature type="chain" id="PRO_5045100859" evidence="2">
    <location>
        <begin position="27"/>
        <end position="293"/>
    </location>
</feature>
<keyword evidence="6" id="KW-1185">Reference proteome</keyword>
<protein>
    <submittedName>
        <fullName evidence="5">GerMN domain-containing protein</fullName>
    </submittedName>
</protein>
<dbReference type="EMBL" id="JBHMEI010000067">
    <property type="protein sequence ID" value="MFB9208196.1"/>
    <property type="molecule type" value="Genomic_DNA"/>
</dbReference>
<proteinExistence type="predicted"/>
<evidence type="ECO:0000313" key="5">
    <source>
        <dbReference type="EMBL" id="MFB9208196.1"/>
    </source>
</evidence>
<dbReference type="Proteomes" id="UP001589647">
    <property type="component" value="Unassembled WGS sequence"/>
</dbReference>
<name>A0ABV5IUM5_9ACTN</name>
<keyword evidence="2" id="KW-0732">Signal</keyword>
<dbReference type="Pfam" id="PF24837">
    <property type="entry name" value="AMIN-like"/>
    <property type="match status" value="1"/>
</dbReference>